<sequence length="600" mass="65144">MPSSKSRSSPKKKRLKRKAVDSEGDANSAKKMRAAAEMPLQLQQPEFVDNTLATRRSGHAGAGTGGRAAQLETIGALLDTSHMRHTQCKGTTSLDSNTPANPLAPEQPRKGRGSHSKKPHPPPPYSPSETANPASSRKQVKKAKATKKDTAPASTGSEVLNYQPSFSHRKPGARFGFGQPLMPPGTEPHLQVLNPSAAAAKKQRTCLPSDPTAHPPAVASTCPMPKAPTTSTSVVRQTNAHLYKNLDPVLWPTTDELQGAASKSSDAEDGDGSDDDDDDKDSSSGDDNEDDNNDSQDARGDQEMGWGAAYGRHDTHPGFSKEAQPSKPLVTTALPTDFEFQHSRDKDNNAAQKSLAADAASSTDDAASTPVVSADVLHLHHKQNGHPLPPDPAILDSLCQVETKNLKSTSRNSKKARSKEKASYEGPKTTQLGWYGPHWKSFLEYTKGECRALYAIENPFPKFIDDLPGSVNEALMVSLVEWLEGGKQVEEGVWPDRKHDMTKLLYEDLSTWRSNLKKIATSLVPSLYDIIPPSSVPAQEHAAWVEEATTELLNDSAFLRYGVDELGKTQNAAHPALREVAIVFFYTGSYDIARRRPDIF</sequence>
<feature type="compositionally biased region" description="Basic and acidic residues" evidence="1">
    <location>
        <begin position="339"/>
        <end position="348"/>
    </location>
</feature>
<dbReference type="Proteomes" id="UP000714275">
    <property type="component" value="Unassembled WGS sequence"/>
</dbReference>
<feature type="compositionally biased region" description="Polar residues" evidence="1">
    <location>
        <begin position="88"/>
        <end position="100"/>
    </location>
</feature>
<dbReference type="OrthoDB" id="2675583at2759"/>
<evidence type="ECO:0000313" key="3">
    <source>
        <dbReference type="EMBL" id="KAG1765882.1"/>
    </source>
</evidence>
<gene>
    <name evidence="3" type="ORF">EV702DRAFT_1204408</name>
</gene>
<feature type="domain" description="DUF6532" evidence="2">
    <location>
        <begin position="447"/>
        <end position="600"/>
    </location>
</feature>
<feature type="region of interest" description="Disordered" evidence="1">
    <location>
        <begin position="1"/>
        <end position="233"/>
    </location>
</feature>
<comment type="caution">
    <text evidence="3">The sequence shown here is derived from an EMBL/GenBank/DDBJ whole genome shotgun (WGS) entry which is preliminary data.</text>
</comment>
<feature type="compositionally biased region" description="Basic residues" evidence="1">
    <location>
        <begin position="8"/>
        <end position="17"/>
    </location>
</feature>
<keyword evidence="4" id="KW-1185">Reference proteome</keyword>
<dbReference type="InterPro" id="IPR045341">
    <property type="entry name" value="DUF6532"/>
</dbReference>
<evidence type="ECO:0000259" key="2">
    <source>
        <dbReference type="Pfam" id="PF20149"/>
    </source>
</evidence>
<feature type="region of interest" description="Disordered" evidence="1">
    <location>
        <begin position="245"/>
        <end position="367"/>
    </location>
</feature>
<feature type="compositionally biased region" description="Polar residues" evidence="1">
    <location>
        <begin position="156"/>
        <end position="166"/>
    </location>
</feature>
<protein>
    <recommendedName>
        <fullName evidence="2">DUF6532 domain-containing protein</fullName>
    </recommendedName>
</protein>
<dbReference type="EMBL" id="JABBWD010000102">
    <property type="protein sequence ID" value="KAG1765882.1"/>
    <property type="molecule type" value="Genomic_DNA"/>
</dbReference>
<evidence type="ECO:0000256" key="1">
    <source>
        <dbReference type="SAM" id="MobiDB-lite"/>
    </source>
</evidence>
<proteinExistence type="predicted"/>
<organism evidence="3 4">
    <name type="scientific">Suillus placidus</name>
    <dbReference type="NCBI Taxonomy" id="48579"/>
    <lineage>
        <taxon>Eukaryota</taxon>
        <taxon>Fungi</taxon>
        <taxon>Dikarya</taxon>
        <taxon>Basidiomycota</taxon>
        <taxon>Agaricomycotina</taxon>
        <taxon>Agaricomycetes</taxon>
        <taxon>Agaricomycetidae</taxon>
        <taxon>Boletales</taxon>
        <taxon>Suillineae</taxon>
        <taxon>Suillaceae</taxon>
        <taxon>Suillus</taxon>
    </lineage>
</organism>
<evidence type="ECO:0000313" key="4">
    <source>
        <dbReference type="Proteomes" id="UP000714275"/>
    </source>
</evidence>
<feature type="compositionally biased region" description="Basic residues" evidence="1">
    <location>
        <begin position="110"/>
        <end position="120"/>
    </location>
</feature>
<feature type="region of interest" description="Disordered" evidence="1">
    <location>
        <begin position="405"/>
        <end position="426"/>
    </location>
</feature>
<dbReference type="AlphaFoldDB" id="A0A9P6ZJ24"/>
<name>A0A9P6ZJ24_9AGAM</name>
<dbReference type="Pfam" id="PF20149">
    <property type="entry name" value="DUF6532"/>
    <property type="match status" value="1"/>
</dbReference>
<reference evidence="3" key="1">
    <citation type="journal article" date="2020" name="New Phytol.">
        <title>Comparative genomics reveals dynamic genome evolution in host specialist ectomycorrhizal fungi.</title>
        <authorList>
            <person name="Lofgren L.A."/>
            <person name="Nguyen N.H."/>
            <person name="Vilgalys R."/>
            <person name="Ruytinx J."/>
            <person name="Liao H.L."/>
            <person name="Branco S."/>
            <person name="Kuo A."/>
            <person name="LaButti K."/>
            <person name="Lipzen A."/>
            <person name="Andreopoulos W."/>
            <person name="Pangilinan J."/>
            <person name="Riley R."/>
            <person name="Hundley H."/>
            <person name="Na H."/>
            <person name="Barry K."/>
            <person name="Grigoriev I.V."/>
            <person name="Stajich J.E."/>
            <person name="Kennedy P.G."/>
        </authorList>
    </citation>
    <scope>NUCLEOTIDE SEQUENCE</scope>
    <source>
        <strain evidence="3">DOB743</strain>
    </source>
</reference>
<feature type="compositionally biased region" description="Acidic residues" evidence="1">
    <location>
        <begin position="267"/>
        <end position="294"/>
    </location>
</feature>
<accession>A0A9P6ZJ24</accession>
<feature type="compositionally biased region" description="Low complexity" evidence="1">
    <location>
        <begin position="350"/>
        <end position="367"/>
    </location>
</feature>